<dbReference type="Gene3D" id="1.10.287.1490">
    <property type="match status" value="2"/>
</dbReference>
<keyword evidence="1 2" id="KW-0175">Coiled coil</keyword>
<evidence type="ECO:0000256" key="1">
    <source>
        <dbReference type="ARBA" id="ARBA00023054"/>
    </source>
</evidence>
<dbReference type="InterPro" id="IPR057531">
    <property type="entry name" value="PUMA/OVT1_CC"/>
</dbReference>
<feature type="domain" description="PUMA/OVT1 coiled-coil region" evidence="5">
    <location>
        <begin position="424"/>
        <end position="497"/>
    </location>
</feature>
<evidence type="ECO:0000256" key="3">
    <source>
        <dbReference type="SAM" id="MobiDB-lite"/>
    </source>
</evidence>
<feature type="region of interest" description="Disordered" evidence="3">
    <location>
        <begin position="1971"/>
        <end position="2030"/>
    </location>
</feature>
<dbReference type="InterPro" id="IPR055167">
    <property type="entry name" value="Rootletin-like_CC"/>
</dbReference>
<dbReference type="PANTHER" id="PTHR23159:SF31">
    <property type="entry name" value="CENTROSOME-ASSOCIATED PROTEIN CEP250 ISOFORM X1"/>
    <property type="match status" value="1"/>
</dbReference>
<feature type="coiled-coil region" evidence="2">
    <location>
        <begin position="1176"/>
        <end position="1252"/>
    </location>
</feature>
<dbReference type="WBParaSite" id="mrna-Wban_09264">
    <property type="protein sequence ID" value="mrna-Wban_09264"/>
    <property type="gene ID" value="Wban_09264"/>
</dbReference>
<evidence type="ECO:0000313" key="6">
    <source>
        <dbReference type="Proteomes" id="UP000093561"/>
    </source>
</evidence>
<evidence type="ECO:0000256" key="2">
    <source>
        <dbReference type="SAM" id="Coils"/>
    </source>
</evidence>
<organism evidence="6 7">
    <name type="scientific">Wuchereria bancrofti</name>
    <dbReference type="NCBI Taxonomy" id="6293"/>
    <lineage>
        <taxon>Eukaryota</taxon>
        <taxon>Metazoa</taxon>
        <taxon>Ecdysozoa</taxon>
        <taxon>Nematoda</taxon>
        <taxon>Chromadorea</taxon>
        <taxon>Rhabditida</taxon>
        <taxon>Spirurina</taxon>
        <taxon>Spiruromorpha</taxon>
        <taxon>Filarioidea</taxon>
        <taxon>Onchocercidae</taxon>
        <taxon>Wuchereria</taxon>
    </lineage>
</organism>
<feature type="coiled-coil region" evidence="2">
    <location>
        <begin position="1827"/>
        <end position="1861"/>
    </location>
</feature>
<feature type="coiled-coil region" evidence="2">
    <location>
        <begin position="1068"/>
        <end position="1137"/>
    </location>
</feature>
<evidence type="ECO:0000259" key="4">
    <source>
        <dbReference type="Pfam" id="PF15035"/>
    </source>
</evidence>
<evidence type="ECO:0000259" key="5">
    <source>
        <dbReference type="Pfam" id="PF24627"/>
    </source>
</evidence>
<feature type="coiled-coil region" evidence="2">
    <location>
        <begin position="145"/>
        <end position="189"/>
    </location>
</feature>
<accession>A0AAF5RXA8</accession>
<reference evidence="6" key="1">
    <citation type="submission" date="2015-03" db="EMBL/GenBank/DDBJ databases">
        <title>Wuchereria bancrofti Genome Sequencing Papua New Guinea Strain.</title>
        <authorList>
            <person name="Small S.T."/>
            <person name="Serre D."/>
            <person name="Zimmerman P.A."/>
        </authorList>
    </citation>
    <scope>NUCLEOTIDE SEQUENCE [LARGE SCALE GENOMIC DNA]</scope>
    <source>
        <strain evidence="6">pt0022</strain>
    </source>
</reference>
<proteinExistence type="predicted"/>
<evidence type="ECO:0000313" key="7">
    <source>
        <dbReference type="WBParaSite" id="mrna-Wban_09264"/>
    </source>
</evidence>
<feature type="compositionally biased region" description="Basic and acidic residues" evidence="3">
    <location>
        <begin position="1"/>
        <end position="25"/>
    </location>
</feature>
<dbReference type="Pfam" id="PF15035">
    <property type="entry name" value="Rootletin"/>
    <property type="match status" value="1"/>
</dbReference>
<dbReference type="SUPFAM" id="SSF57997">
    <property type="entry name" value="Tropomyosin"/>
    <property type="match status" value="3"/>
</dbReference>
<feature type="coiled-coil region" evidence="2">
    <location>
        <begin position="329"/>
        <end position="384"/>
    </location>
</feature>
<feature type="region of interest" description="Disordered" evidence="3">
    <location>
        <begin position="1"/>
        <end position="27"/>
    </location>
</feature>
<feature type="domain" description="Rootletin-like coiled-coil" evidence="4">
    <location>
        <begin position="70"/>
        <end position="247"/>
    </location>
</feature>
<name>A0AAF5RXA8_WUCBA</name>
<reference evidence="7" key="3">
    <citation type="submission" date="2024-02" db="UniProtKB">
        <authorList>
            <consortium name="WormBaseParasite"/>
        </authorList>
    </citation>
    <scope>IDENTIFICATION</scope>
    <source>
        <strain evidence="7">pt0022</strain>
    </source>
</reference>
<feature type="compositionally biased region" description="Low complexity" evidence="3">
    <location>
        <begin position="2010"/>
        <end position="2022"/>
    </location>
</feature>
<dbReference type="Pfam" id="PF24423">
    <property type="entry name" value="OVT1"/>
    <property type="match status" value="1"/>
</dbReference>
<feature type="region of interest" description="Disordered" evidence="3">
    <location>
        <begin position="790"/>
        <end position="811"/>
    </location>
</feature>
<dbReference type="Proteomes" id="UP000093561">
    <property type="component" value="Unassembled WGS sequence"/>
</dbReference>
<feature type="coiled-coil region" evidence="2">
    <location>
        <begin position="80"/>
        <end position="107"/>
    </location>
</feature>
<evidence type="ECO:0008006" key="8">
    <source>
        <dbReference type="Google" id="ProtNLM"/>
    </source>
</evidence>
<feature type="coiled-coil region" evidence="2">
    <location>
        <begin position="1367"/>
        <end position="1796"/>
    </location>
</feature>
<reference evidence="6" key="2">
    <citation type="journal article" date="2016" name="Mol. Ecol.">
        <title>Population genomics of the filarial nematode parasite Wuchereria bancrofti from mosquitoes.</title>
        <authorList>
            <person name="Small S.T."/>
            <person name="Reimer L.J."/>
            <person name="Tisch D.J."/>
            <person name="King C.L."/>
            <person name="Christensen B.M."/>
            <person name="Siba P.M."/>
            <person name="Kazura J.W."/>
            <person name="Serre D."/>
            <person name="Zimmerman P.A."/>
        </authorList>
    </citation>
    <scope>NUCLEOTIDE SEQUENCE</scope>
    <source>
        <strain evidence="6">pt0022</strain>
    </source>
</reference>
<feature type="region of interest" description="Disordered" evidence="3">
    <location>
        <begin position="1347"/>
        <end position="1366"/>
    </location>
</feature>
<sequence length="2045" mass="240824">MEQAKEDTPSKGQRSAEKTVSREIKITGSGGNIDDTIEYIDSMDDASLGNAMTGGRISKIYPRDELINYKRRIDANTEQQREHADIMAALQRKIERYRQRFEEIEGRLTVHDWNDSGDFTDMKLKEEWLLSPRFKMQDIGDAEFASQLEDERRRTEDLAMQLQQERFQNDQLQGEIQRLRQQFEISIRDKERVYQTRERNLTRYLSDEQRKMMELWSELQRVRKQCSEYREQTERDLENQRNEFIKVIRHVSGLVRGLNVESGTHTLLSDLSSESGVDITQDTILIEAVKRFHDSQQQQQQQQQQAVPVIGPELINELRLARSEDAGLHDELMRKYEESAKRIIELESRDDENHNKLIALESDLKRTRDRLAESQNALRKLYDMTHEYEINAGTKTRAPSPAKSYVPPPEVLRSVRYVLNSRINDNNVLQRKLKNADVQINELTSKCDSLEEIRRRLEKQIAEANRTLINRQKELDDAKHTMKNLEDYLKNTGQEKASIESRRRFLEDEIQKMQEHFTNTLADVERKANDSAEERIREIENETKISTHELTVRMATLQEDNKRLKDEAEEMKKRIQKIDKEYNNIVDQLNSKDSTFESARKVFENELNDKCAQLEAMSNELSDLHIKYDNARKNMATTELQIKEMKDERDGIMKEKKTLTQALNDLENKLNVEAKTRDDAEKLNQRHLNEINNFKKQINEYITEVTTIRRQNDNFDTQLKTNQAKLSSTENSLIAAKKEIEKLSEMNNRLQQDKNDLSDAKQKGNTEVNLLHERIRKLEQEMEHIRKDNHELEDNERKARDNLKQETNRNHLLTKELEEARTEIVTLNDRLAKTDANFKVKLEESIRTNLDDREAVKSHESKSEKIIIKHETEVYEINKYKAELEKLESDKDDLEKRVIDLQDEINGKDQDNDRLNAEINQLKQKLQIENEKVRKEITTAQERYHIDLDHEKDKHQKKIDSMNAVIDELRVKLSDTERGMTNLKNHDSMLERENNDWKEKFDTLNMELDRLRDELSTVRRDAEKEINRYKNDLQATRDEIKWLNVTNTEMKSLLTSADDKINSLDKIISDQKNKIHNSANEIHRLEGEINDAKGNVANLQSDLSAAQGQIYSAEEEYNSLQMKFNKMKNEMNLLLAENHNFKIIEEKCKTEIEYLKQKLQDAQKYTDIVEKLRPEYKRLENLYREKVKQVENQTETIQNLELQLNQTRVELHDTTDKLLAIESDRNILRNEIEKLQREVQFLREQFIRKTDEYQLALNDLVNAHRTAEDGRVNAIQELEARKYEINDLQSRFDNAEQYLITLQQNYVSVENERDVLHDALRRFHSIIDRTLVINRFLIDDESIGERKETVQETHKSSDEKSKGKFDVNELDGNMQKLIGRIEKLELERNEYREALDRIKKKGVDSTVKINKQETIFRNIEDQLVDVEEERRTLEMRLTSAKQLLRSQEEALKQRDEERRHMKLKIAKFEMEARGKEAQLRQLNDLVRTLRKDLETAQSDLGVLRDHEERWYMHKFHLESKLKDEENESQQIRLILANFESERNSLNEKMRDLSSRLQQMESVNNDMKDDNDRLKKDLIRATTNETELRRTIDQHSRVNSDNQILKDQLENAQNDLSNANNRRQQLENELLIVRSELRDMKQRFTDNGSHIMDLQRHLTDAKNDNKRLEKQLNSLENSISQQRTIENRIRQQLSQALDERNTLENDLRDVKRRLPRIETEKKLISDKYDELEKNYQSLIKRVEILDEEKREAENILHEASLQREAIENSLSALERENKELHRNCAQLQQQIAQLELENGNRLVQLTNKQREEHDKFVQNMRTEKLQIERIIENRERSLKSRINQLENQLNIMRDQLTSERRRRREISEKIISGEINRLNASFSGTTEGYDLYDRTINSYSTYFGTPSFTAHSSSFDANITDDSKIVLKHSDRHENAYAYGSGNRTSGTAITLTTGSNSYHSERSDGDIISAHTAKDSEGGGNDSGKSMKQMDGEGGTLTLSEVDQGATFEQQQQVHDAPQQQTDKQKRKKQHTLGFSVFFCLSKKA</sequence>
<protein>
    <recommendedName>
        <fullName evidence="8">Major antigen</fullName>
    </recommendedName>
</protein>
<dbReference type="PANTHER" id="PTHR23159">
    <property type="entry name" value="CENTROSOMAL PROTEIN 2"/>
    <property type="match status" value="1"/>
</dbReference>
<dbReference type="Pfam" id="PF24627">
    <property type="entry name" value="PUMA_CC"/>
    <property type="match status" value="1"/>
</dbReference>
<feature type="coiled-coil region" evidence="2">
    <location>
        <begin position="870"/>
        <end position="1039"/>
    </location>
</feature>